<dbReference type="HOGENOM" id="CLU_821943_0_0_1"/>
<reference evidence="4" key="3">
    <citation type="submission" date="2015-06" db="UniProtKB">
        <authorList>
            <consortium name="EnsemblMetazoa"/>
        </authorList>
    </citation>
    <scope>IDENTIFICATION</scope>
</reference>
<feature type="chain" id="PRO_5008787833" evidence="2">
    <location>
        <begin position="21"/>
        <end position="338"/>
    </location>
</feature>
<dbReference type="EMBL" id="KB303412">
    <property type="protein sequence ID" value="ELU03204.1"/>
    <property type="molecule type" value="Genomic_DNA"/>
</dbReference>
<dbReference type="AlphaFoldDB" id="R7UB34"/>
<feature type="compositionally biased region" description="Acidic residues" evidence="1">
    <location>
        <begin position="150"/>
        <end position="163"/>
    </location>
</feature>
<feature type="compositionally biased region" description="Basic and acidic residues" evidence="1">
    <location>
        <begin position="45"/>
        <end position="68"/>
    </location>
</feature>
<gene>
    <name evidence="3" type="ORF">CAPTEDRAFT_195601</name>
</gene>
<evidence type="ECO:0000313" key="3">
    <source>
        <dbReference type="EMBL" id="ELU03204.1"/>
    </source>
</evidence>
<feature type="signal peptide" evidence="2">
    <location>
        <begin position="1"/>
        <end position="20"/>
    </location>
</feature>
<keyword evidence="2" id="KW-0732">Signal</keyword>
<evidence type="ECO:0000313" key="5">
    <source>
        <dbReference type="Proteomes" id="UP000014760"/>
    </source>
</evidence>
<dbReference type="EnsemblMetazoa" id="CapteT195601">
    <property type="protein sequence ID" value="CapteP195601"/>
    <property type="gene ID" value="CapteG195601"/>
</dbReference>
<reference evidence="3 5" key="2">
    <citation type="journal article" date="2013" name="Nature">
        <title>Insights into bilaterian evolution from three spiralian genomes.</title>
        <authorList>
            <person name="Simakov O."/>
            <person name="Marletaz F."/>
            <person name="Cho S.J."/>
            <person name="Edsinger-Gonzales E."/>
            <person name="Havlak P."/>
            <person name="Hellsten U."/>
            <person name="Kuo D.H."/>
            <person name="Larsson T."/>
            <person name="Lv J."/>
            <person name="Arendt D."/>
            <person name="Savage R."/>
            <person name="Osoegawa K."/>
            <person name="de Jong P."/>
            <person name="Grimwood J."/>
            <person name="Chapman J.A."/>
            <person name="Shapiro H."/>
            <person name="Aerts A."/>
            <person name="Otillar R.P."/>
            <person name="Terry A.Y."/>
            <person name="Boore J.L."/>
            <person name="Grigoriev I.V."/>
            <person name="Lindberg D.R."/>
            <person name="Seaver E.C."/>
            <person name="Weisblat D.A."/>
            <person name="Putnam N.H."/>
            <person name="Rokhsar D.S."/>
        </authorList>
    </citation>
    <scope>NUCLEOTIDE SEQUENCE</scope>
    <source>
        <strain evidence="3 5">I ESC-2004</strain>
    </source>
</reference>
<organism evidence="3">
    <name type="scientific">Capitella teleta</name>
    <name type="common">Polychaete worm</name>
    <dbReference type="NCBI Taxonomy" id="283909"/>
    <lineage>
        <taxon>Eukaryota</taxon>
        <taxon>Metazoa</taxon>
        <taxon>Spiralia</taxon>
        <taxon>Lophotrochozoa</taxon>
        <taxon>Annelida</taxon>
        <taxon>Polychaeta</taxon>
        <taxon>Sedentaria</taxon>
        <taxon>Scolecida</taxon>
        <taxon>Capitellidae</taxon>
        <taxon>Capitella</taxon>
    </lineage>
</organism>
<accession>R7UB34</accession>
<keyword evidence="5" id="KW-1185">Reference proteome</keyword>
<dbReference type="EMBL" id="AMQN01008555">
    <property type="status" value="NOT_ANNOTATED_CDS"/>
    <property type="molecule type" value="Genomic_DNA"/>
</dbReference>
<evidence type="ECO:0000256" key="2">
    <source>
        <dbReference type="SAM" id="SignalP"/>
    </source>
</evidence>
<feature type="compositionally biased region" description="Basic and acidic residues" evidence="1">
    <location>
        <begin position="127"/>
        <end position="136"/>
    </location>
</feature>
<name>R7UB34_CAPTE</name>
<feature type="region of interest" description="Disordered" evidence="1">
    <location>
        <begin position="22"/>
        <end position="187"/>
    </location>
</feature>
<proteinExistence type="predicted"/>
<feature type="compositionally biased region" description="Basic and acidic residues" evidence="1">
    <location>
        <begin position="89"/>
        <end position="105"/>
    </location>
</feature>
<dbReference type="Proteomes" id="UP000014760">
    <property type="component" value="Unassembled WGS sequence"/>
</dbReference>
<feature type="compositionally biased region" description="Acidic residues" evidence="1">
    <location>
        <begin position="174"/>
        <end position="186"/>
    </location>
</feature>
<evidence type="ECO:0000313" key="4">
    <source>
        <dbReference type="EnsemblMetazoa" id="CapteP195601"/>
    </source>
</evidence>
<protein>
    <submittedName>
        <fullName evidence="3 4">Uncharacterized protein</fullName>
    </submittedName>
</protein>
<sequence>MRLVICLAILCVVYLALVEGKSTGKNNNDEKGKLNKSSSSEESLESPKESIETKQNKNKDKGQNKEESGIQNKPTKAKKSPEESDESSEESREGKQKKNKNENKNKAQNTESWSQKKVNKAKSLKWWHSENSDERSKKPHGGGRWWNSNDQEDEDEEEEEEVIIADGGNYICPDDSEDEENEEEEGQVTQEWVRCRKAFGRGWCLQPVEQDQQDDGEVIDTESVFYCPDDDDDGDDTPDEYNARLCKNPHYWVRKFYKMISLGSWWRKRLCKADQIVCSAQTSLAKGAVCGGVLTKKLGWWGHKITIVNENPCNCPSGQTCEPNNEYCWGSWCAVISR</sequence>
<evidence type="ECO:0000256" key="1">
    <source>
        <dbReference type="SAM" id="MobiDB-lite"/>
    </source>
</evidence>
<reference evidence="5" key="1">
    <citation type="submission" date="2012-12" db="EMBL/GenBank/DDBJ databases">
        <authorList>
            <person name="Hellsten U."/>
            <person name="Grimwood J."/>
            <person name="Chapman J.A."/>
            <person name="Shapiro H."/>
            <person name="Aerts A."/>
            <person name="Otillar R.P."/>
            <person name="Terry A.Y."/>
            <person name="Boore J.L."/>
            <person name="Simakov O."/>
            <person name="Marletaz F."/>
            <person name="Cho S.-J."/>
            <person name="Edsinger-Gonzales E."/>
            <person name="Havlak P."/>
            <person name="Kuo D.-H."/>
            <person name="Larsson T."/>
            <person name="Lv J."/>
            <person name="Arendt D."/>
            <person name="Savage R."/>
            <person name="Osoegawa K."/>
            <person name="de Jong P."/>
            <person name="Lindberg D.R."/>
            <person name="Seaver E.C."/>
            <person name="Weisblat D.A."/>
            <person name="Putnam N.H."/>
            <person name="Grigoriev I.V."/>
            <person name="Rokhsar D.S."/>
        </authorList>
    </citation>
    <scope>NUCLEOTIDE SEQUENCE</scope>
    <source>
        <strain evidence="5">I ESC-2004</strain>
    </source>
</reference>